<sequence length="159" mass="17868">MHATCTSIHACSLFSCQDLKRNGYNLADRHSFLSLGLPTGRSISSHYSAKAMAPGRLSIPSANYDLYRSPSHPKKEHTYPPRPNLTQLWRPSSHSVWMSKKRPRGISYGDTRSQDFSFPSCPTILRPIAPTLLFCSGRKDAIAWYLGGLLAGRQEYCYM</sequence>
<evidence type="ECO:0000313" key="1">
    <source>
        <dbReference type="EMBL" id="KLO20508.1"/>
    </source>
</evidence>
<reference evidence="1 2" key="1">
    <citation type="submission" date="2015-04" db="EMBL/GenBank/DDBJ databases">
        <title>Complete genome sequence of Schizopora paradoxa KUC8140, a cosmopolitan wood degrader in East Asia.</title>
        <authorList>
            <consortium name="DOE Joint Genome Institute"/>
            <person name="Min B."/>
            <person name="Park H."/>
            <person name="Jang Y."/>
            <person name="Kim J.-J."/>
            <person name="Kim K.H."/>
            <person name="Pangilinan J."/>
            <person name="Lipzen A."/>
            <person name="Riley R."/>
            <person name="Grigoriev I.V."/>
            <person name="Spatafora J.W."/>
            <person name="Choi I.-G."/>
        </authorList>
    </citation>
    <scope>NUCLEOTIDE SEQUENCE [LARGE SCALE GENOMIC DNA]</scope>
    <source>
        <strain evidence="1 2">KUC8140</strain>
    </source>
</reference>
<dbReference type="InParanoid" id="A0A0H2SFE6"/>
<dbReference type="Proteomes" id="UP000053477">
    <property type="component" value="Unassembled WGS sequence"/>
</dbReference>
<dbReference type="AlphaFoldDB" id="A0A0H2SFE6"/>
<keyword evidence="2" id="KW-1185">Reference proteome</keyword>
<gene>
    <name evidence="1" type="ORF">SCHPADRAFT_9859</name>
</gene>
<accession>A0A0H2SFE6</accession>
<protein>
    <submittedName>
        <fullName evidence="1">Uncharacterized protein</fullName>
    </submittedName>
</protein>
<organism evidence="1 2">
    <name type="scientific">Schizopora paradoxa</name>
    <dbReference type="NCBI Taxonomy" id="27342"/>
    <lineage>
        <taxon>Eukaryota</taxon>
        <taxon>Fungi</taxon>
        <taxon>Dikarya</taxon>
        <taxon>Basidiomycota</taxon>
        <taxon>Agaricomycotina</taxon>
        <taxon>Agaricomycetes</taxon>
        <taxon>Hymenochaetales</taxon>
        <taxon>Schizoporaceae</taxon>
        <taxon>Schizopora</taxon>
    </lineage>
</organism>
<proteinExistence type="predicted"/>
<dbReference type="EMBL" id="KQ085882">
    <property type="protein sequence ID" value="KLO20508.1"/>
    <property type="molecule type" value="Genomic_DNA"/>
</dbReference>
<evidence type="ECO:0000313" key="2">
    <source>
        <dbReference type="Proteomes" id="UP000053477"/>
    </source>
</evidence>
<name>A0A0H2SFE6_9AGAM</name>